<protein>
    <submittedName>
        <fullName evidence="2">Uncharacterized protein</fullName>
    </submittedName>
</protein>
<dbReference type="EMBL" id="VTFH01000001">
    <property type="protein sequence ID" value="KAA8563071.1"/>
    <property type="molecule type" value="Genomic_DNA"/>
</dbReference>
<evidence type="ECO:0000313" key="3">
    <source>
        <dbReference type="Proteomes" id="UP000323425"/>
    </source>
</evidence>
<accession>A0A5M9J2L4</accession>
<evidence type="ECO:0000313" key="2">
    <source>
        <dbReference type="EMBL" id="KAA8563071.1"/>
    </source>
</evidence>
<dbReference type="Proteomes" id="UP000323425">
    <property type="component" value="Unassembled WGS sequence"/>
</dbReference>
<dbReference type="AlphaFoldDB" id="A0A5M9J2L4"/>
<proteinExistence type="predicted"/>
<name>A0A5M9J2L4_9PSED</name>
<organism evidence="2 3">
    <name type="scientific">Pseudomonas extremaustralis</name>
    <dbReference type="NCBI Taxonomy" id="359110"/>
    <lineage>
        <taxon>Bacteria</taxon>
        <taxon>Pseudomonadati</taxon>
        <taxon>Pseudomonadota</taxon>
        <taxon>Gammaproteobacteria</taxon>
        <taxon>Pseudomonadales</taxon>
        <taxon>Pseudomonadaceae</taxon>
        <taxon>Pseudomonas</taxon>
    </lineage>
</organism>
<sequence>MLTAPTQVSAQANGDAELAGLLAHAQRSAISTGRLEDIDNIPPASSFGQWWSHLHNLMKSPHFVGWASRQGIDLSKNIEINPRGELIAAMVGGERKTFSSFAQGHLWTSIMAPIMQAAKALTSNSAYIHSPTSSTSAPYRAVADFYGEEINGQTKESLGARATTLEQTKAFDLTRSAPERSEEVLQDAKANLATAHDQENVAMSLIDIILDADELSADLIPRTKRDRLDRLYRSPWYAQTEIQRLIRDQLSRVSITLHADSPSRALQEGTTVSLEKYLSDNAWDIPKNRDELFNLGRLLTTHPLSQLPHANLGGALSWPMPLSDENRRDMREALSQNTLGIDDLQQYDEGKGVLGYLTRNQQFMPYELSDPTRIIQNLLATPKAWALGQALQEKFNGISTPQSIDDWALAALGATLDRESEAGNTSTPVRTGVAGFDLARQDHWGMQPSTIVAELTEHLIYTGRTSRDLAPIAAHLLLSRGAPAFLVKDIPEKVTYGSHSWVSFSTAVARLEAQAPGSTARMTYTQVMQRADMAPATEQDRQVERRAQRDALKDWGVANGVISVNLQDDYTDEQMSRVLSAFNAQISELSEASKAYATPMPDRKKLALEELKRVYGDQTPFEKKCITSNPQLRDYPGPYSMLDLYLQGNIDQPPGSNWTSSSDDVDTRTMAGNADQLADINKLFSTELPNYFSSAEKAVGAQVKNLIATLPLEDRKNIEYGKITTLQEYNVSQSAFSRNVTETKVPNSLLVKSESNRGAVNVYEIDIQKNTIRKRDELDNYPLEPQVGGDGHTRYSTMLKEIIPSGSYSSNITDEKNQTDTPNSFASEKTGYIADAMVKTIDIRQLAAEARGLTTFDTEVPFYKKARAFMLDLIPLRSAIKNFQAGNIGEGVTDLIFDAFGFAMGLGAAARGAKALQTGASVVNKLAQGVKIVGRAALGSLNPLSGLGDLAKGGAALVNRSVRHVMSEGAHAVNLLKGPTGSYNLLKRASKDHGVVATGTYKLAEQTIESGAVLSQGKWYAYNPINGRAYGPPLPMFSANSVAMGGDMQSFRVLDHGLGMSEDMTKRGLRLTLDAHGDIPTGWDSALMRVNGSDITPNELLDLLKASNVDLNKYTEIRLTMCHSGNGAEQSFAAQFSTLTNKPTEGFLGIMHTSAEVEDVAARMFKIGGAKQREYIENAVIGNKKTIDKYEITSQTPDGRNIYTHHKDYNPVRFDAQGKPMLPKPPLSSYSKDPVKLPETKNEDFNFSEYDDLT</sequence>
<comment type="caution">
    <text evidence="2">The sequence shown here is derived from an EMBL/GenBank/DDBJ whole genome shotgun (WGS) entry which is preliminary data.</text>
</comment>
<feature type="compositionally biased region" description="Basic and acidic residues" evidence="1">
    <location>
        <begin position="1233"/>
        <end position="1244"/>
    </location>
</feature>
<reference evidence="2 3" key="1">
    <citation type="journal article" date="2018" name="Plant Biotechnol. Rep.">
        <title>Diversity and antifungal activity of endophytic bacteria associated with Panax ginseng seedlings.</title>
        <authorList>
            <person name="Park J.M."/>
            <person name="Hong C.E."/>
            <person name="Jo S.H."/>
        </authorList>
    </citation>
    <scope>NUCLEOTIDE SEQUENCE [LARGE SCALE GENOMIC DNA]</scope>
    <source>
        <strain evidence="2 3">PgKB38</strain>
    </source>
</reference>
<feature type="region of interest" description="Disordered" evidence="1">
    <location>
        <begin position="1213"/>
        <end position="1254"/>
    </location>
</feature>
<evidence type="ECO:0000256" key="1">
    <source>
        <dbReference type="SAM" id="MobiDB-lite"/>
    </source>
</evidence>
<gene>
    <name evidence="2" type="ORF">FX985_03138</name>
</gene>